<accession>A0A9R1VUK6</accession>
<keyword evidence="2" id="KW-1185">Reference proteome</keyword>
<name>A0A9R1VUK6_LACSA</name>
<proteinExistence type="predicted"/>
<sequence length="259" mass="30500">MRYTRDDLTLKVCVINIWKHMCFYNKDEIWSIELILVDERNLLSIQKCFKRRDDILHHMSKLCNIKEGSFRLTPQDHKLTFLQETVNFPDLNLGFHLLIINLYSHWSIRKMRLPVNIIGFVVAIGKMMQDDSDKSKHRPNIRIQDVKLIAPVLTHTLRFQSCSLTLTSMKFVFLREVDISGVIFALQDLGDKARYPRKGEKSTTWKDKSKWCAYHEEFGHVKEDCIALKKEISYLMGKGYLKEILGRKKGKPREKDQDP</sequence>
<protein>
    <submittedName>
        <fullName evidence="1">Uncharacterized protein</fullName>
    </submittedName>
</protein>
<evidence type="ECO:0000313" key="2">
    <source>
        <dbReference type="Proteomes" id="UP000235145"/>
    </source>
</evidence>
<dbReference type="AlphaFoldDB" id="A0A9R1VUK6"/>
<evidence type="ECO:0000313" key="1">
    <source>
        <dbReference type="EMBL" id="KAJ0214192.1"/>
    </source>
</evidence>
<gene>
    <name evidence="1" type="ORF">LSAT_V11C400176450</name>
</gene>
<reference evidence="1 2" key="1">
    <citation type="journal article" date="2017" name="Nat. Commun.">
        <title>Genome assembly with in vitro proximity ligation data and whole-genome triplication in lettuce.</title>
        <authorList>
            <person name="Reyes-Chin-Wo S."/>
            <person name="Wang Z."/>
            <person name="Yang X."/>
            <person name="Kozik A."/>
            <person name="Arikit S."/>
            <person name="Song C."/>
            <person name="Xia L."/>
            <person name="Froenicke L."/>
            <person name="Lavelle D.O."/>
            <person name="Truco M.J."/>
            <person name="Xia R."/>
            <person name="Zhu S."/>
            <person name="Xu C."/>
            <person name="Xu H."/>
            <person name="Xu X."/>
            <person name="Cox K."/>
            <person name="Korf I."/>
            <person name="Meyers B.C."/>
            <person name="Michelmore R.W."/>
        </authorList>
    </citation>
    <scope>NUCLEOTIDE SEQUENCE [LARGE SCALE GENOMIC DNA]</scope>
    <source>
        <strain evidence="2">cv. Salinas</strain>
        <tissue evidence="1">Seedlings</tissue>
    </source>
</reference>
<comment type="caution">
    <text evidence="1">The sequence shown here is derived from an EMBL/GenBank/DDBJ whole genome shotgun (WGS) entry which is preliminary data.</text>
</comment>
<organism evidence="1 2">
    <name type="scientific">Lactuca sativa</name>
    <name type="common">Garden lettuce</name>
    <dbReference type="NCBI Taxonomy" id="4236"/>
    <lineage>
        <taxon>Eukaryota</taxon>
        <taxon>Viridiplantae</taxon>
        <taxon>Streptophyta</taxon>
        <taxon>Embryophyta</taxon>
        <taxon>Tracheophyta</taxon>
        <taxon>Spermatophyta</taxon>
        <taxon>Magnoliopsida</taxon>
        <taxon>eudicotyledons</taxon>
        <taxon>Gunneridae</taxon>
        <taxon>Pentapetalae</taxon>
        <taxon>asterids</taxon>
        <taxon>campanulids</taxon>
        <taxon>Asterales</taxon>
        <taxon>Asteraceae</taxon>
        <taxon>Cichorioideae</taxon>
        <taxon>Cichorieae</taxon>
        <taxon>Lactucinae</taxon>
        <taxon>Lactuca</taxon>
    </lineage>
</organism>
<dbReference type="Proteomes" id="UP000235145">
    <property type="component" value="Unassembled WGS sequence"/>
</dbReference>
<dbReference type="EMBL" id="NBSK02000004">
    <property type="protein sequence ID" value="KAJ0214192.1"/>
    <property type="molecule type" value="Genomic_DNA"/>
</dbReference>